<protein>
    <submittedName>
        <fullName evidence="2">Uncharacterized protein</fullName>
    </submittedName>
</protein>
<organism evidence="2 3">
    <name type="scientific">Elysia chlorotica</name>
    <name type="common">Eastern emerald elysia</name>
    <name type="synonym">Sea slug</name>
    <dbReference type="NCBI Taxonomy" id="188477"/>
    <lineage>
        <taxon>Eukaryota</taxon>
        <taxon>Metazoa</taxon>
        <taxon>Spiralia</taxon>
        <taxon>Lophotrochozoa</taxon>
        <taxon>Mollusca</taxon>
        <taxon>Gastropoda</taxon>
        <taxon>Heterobranchia</taxon>
        <taxon>Euthyneura</taxon>
        <taxon>Panpulmonata</taxon>
        <taxon>Sacoglossa</taxon>
        <taxon>Placobranchoidea</taxon>
        <taxon>Plakobranchidae</taxon>
        <taxon>Elysia</taxon>
    </lineage>
</organism>
<dbReference type="OrthoDB" id="418142at2759"/>
<dbReference type="PANTHER" id="PTHR13225">
    <property type="entry name" value="MISEXPRESSION SUPPRESSOR OF RAS 6"/>
    <property type="match status" value="1"/>
</dbReference>
<gene>
    <name evidence="2" type="ORF">EGW08_017056</name>
</gene>
<keyword evidence="3" id="KW-1185">Reference proteome</keyword>
<dbReference type="PANTHER" id="PTHR13225:SF3">
    <property type="entry name" value="UPF0489 PROTEIN C5ORF22"/>
    <property type="match status" value="1"/>
</dbReference>
<dbReference type="Pfam" id="PF12640">
    <property type="entry name" value="UPF0489"/>
    <property type="match status" value="1"/>
</dbReference>
<evidence type="ECO:0000313" key="2">
    <source>
        <dbReference type="EMBL" id="RUS75175.1"/>
    </source>
</evidence>
<proteinExistence type="inferred from homology"/>
<evidence type="ECO:0000256" key="1">
    <source>
        <dbReference type="ARBA" id="ARBA00007099"/>
    </source>
</evidence>
<comment type="caution">
    <text evidence="2">The sequence shown here is derived from an EMBL/GenBank/DDBJ whole genome shotgun (WGS) entry which is preliminary data.</text>
</comment>
<dbReference type="InterPro" id="IPR024131">
    <property type="entry name" value="UPF0489"/>
</dbReference>
<evidence type="ECO:0000313" key="3">
    <source>
        <dbReference type="Proteomes" id="UP000271974"/>
    </source>
</evidence>
<dbReference type="EMBL" id="RQTK01000765">
    <property type="protein sequence ID" value="RUS75175.1"/>
    <property type="molecule type" value="Genomic_DNA"/>
</dbReference>
<dbReference type="AlphaFoldDB" id="A0A433T0V4"/>
<reference evidence="2 3" key="1">
    <citation type="submission" date="2019-01" db="EMBL/GenBank/DDBJ databases">
        <title>A draft genome assembly of the solar-powered sea slug Elysia chlorotica.</title>
        <authorList>
            <person name="Cai H."/>
            <person name="Li Q."/>
            <person name="Fang X."/>
            <person name="Li J."/>
            <person name="Curtis N.E."/>
            <person name="Altenburger A."/>
            <person name="Shibata T."/>
            <person name="Feng M."/>
            <person name="Maeda T."/>
            <person name="Schwartz J.A."/>
            <person name="Shigenobu S."/>
            <person name="Lundholm N."/>
            <person name="Nishiyama T."/>
            <person name="Yang H."/>
            <person name="Hasebe M."/>
            <person name="Li S."/>
            <person name="Pierce S.K."/>
            <person name="Wang J."/>
        </authorList>
    </citation>
    <scope>NUCLEOTIDE SEQUENCE [LARGE SCALE GENOMIC DNA]</scope>
    <source>
        <strain evidence="2">EC2010</strain>
        <tissue evidence="2">Whole organism of an adult</tissue>
    </source>
</reference>
<dbReference type="Proteomes" id="UP000271974">
    <property type="component" value="Unassembled WGS sequence"/>
</dbReference>
<sequence length="596" mass="67618">MILLRRWQRYLRYLAAVVCIIVLITVIKQADLDDDADYDEYYEYKSSGRRGAARLQKLTGHGESGSGEDLAWLPGLKKHGGGKVLPVVVVEEHYEVLHYWFQAAEIGLIPKSGNILVHFDAHADVDMPETSSILPRFHYPKSRKEVKSLMQSSEKFIMAAVQSGLLNHIVWVMPSWSRDRTSPSSANIWFKLGTLMRRAPGDHKQNFCSCWVHVSFTADDKDQDRWLGYNFPSEDHNGWRCQTNEFSPLSEEDSGSEINPAQCSVHTLGLLQLVDSTEAADLLTSLSTEQQHLKDKRKILLDIDEDYFGVSSDSFDLSTIGLTLDETDILSDLIGDVFCADTTFDERVADMFHAALLNLLVNIKLQSCELKGESFSVNQRRRKCYTSLQMSNLLIEKIPRMVKFLVEVGEAEHILCSRSQSSWDSSLHTLLQNLILYLQNLSVQQLRHLAWLGICFDVSPSSMYFHQPLPLKLCRGHNNLNKTLVSSFHPSEEELETASEDLKRLLLSFKDRPSLVTLSRSIRDGCTPKELFHNIEGKVLEDLKSVFKGSLHGESIHFDSNLLGGKLGWPRRFPSWNNKLLKFLSVDVVADHYSGT</sequence>
<accession>A0A433T0V4</accession>
<name>A0A433T0V4_ELYCH</name>
<comment type="similarity">
    <text evidence="1">Belongs to the UPF0489 family.</text>
</comment>